<dbReference type="InterPro" id="IPR052698">
    <property type="entry name" value="MoCofactor_Util/Proc"/>
</dbReference>
<dbReference type="Gene3D" id="3.40.50.720">
    <property type="entry name" value="NAD(P)-binding Rossmann-like Domain"/>
    <property type="match status" value="1"/>
</dbReference>
<dbReference type="NCBIfam" id="TIGR02964">
    <property type="entry name" value="xanthine_xdhC"/>
    <property type="match status" value="1"/>
</dbReference>
<dbReference type="Pfam" id="PF02625">
    <property type="entry name" value="XdhC_CoxI"/>
    <property type="match status" value="1"/>
</dbReference>
<dbReference type="EMBL" id="VXRY01000156">
    <property type="protein sequence ID" value="MXY33241.1"/>
    <property type="molecule type" value="Genomic_DNA"/>
</dbReference>
<dbReference type="InterPro" id="IPR003777">
    <property type="entry name" value="XdhC_CoxI"/>
</dbReference>
<accession>A0A6B0XX52</accession>
<organism evidence="3">
    <name type="scientific">Boseongicola sp. SB0664_bin_43</name>
    <dbReference type="NCBI Taxonomy" id="2604844"/>
    <lineage>
        <taxon>Bacteria</taxon>
        <taxon>Pseudomonadati</taxon>
        <taxon>Pseudomonadota</taxon>
        <taxon>Alphaproteobacteria</taxon>
        <taxon>Rhodobacterales</taxon>
        <taxon>Paracoccaceae</taxon>
        <taxon>Boseongicola</taxon>
    </lineage>
</organism>
<evidence type="ECO:0000259" key="2">
    <source>
        <dbReference type="Pfam" id="PF13478"/>
    </source>
</evidence>
<evidence type="ECO:0000313" key="3">
    <source>
        <dbReference type="EMBL" id="MXY33241.1"/>
    </source>
</evidence>
<feature type="domain" description="XdhC Rossmann" evidence="2">
    <location>
        <begin position="158"/>
        <end position="298"/>
    </location>
</feature>
<name>A0A6B0XX52_9RHOB</name>
<feature type="domain" description="XdhC- CoxI" evidence="1">
    <location>
        <begin position="12"/>
        <end position="74"/>
    </location>
</feature>
<evidence type="ECO:0000259" key="1">
    <source>
        <dbReference type="Pfam" id="PF02625"/>
    </source>
</evidence>
<dbReference type="PANTHER" id="PTHR30388">
    <property type="entry name" value="ALDEHYDE OXIDOREDUCTASE MOLYBDENUM COFACTOR ASSEMBLY PROTEIN"/>
    <property type="match status" value="1"/>
</dbReference>
<reference evidence="3" key="1">
    <citation type="submission" date="2019-09" db="EMBL/GenBank/DDBJ databases">
        <title>Characterisation of the sponge microbiome using genome-centric metagenomics.</title>
        <authorList>
            <person name="Engelberts J.P."/>
            <person name="Robbins S.J."/>
            <person name="De Goeij J.M."/>
            <person name="Aranda M."/>
            <person name="Bell S.C."/>
            <person name="Webster N.S."/>
        </authorList>
    </citation>
    <scope>NUCLEOTIDE SEQUENCE</scope>
    <source>
        <strain evidence="3">SB0664_bin_43</strain>
    </source>
</reference>
<dbReference type="InterPro" id="IPR027051">
    <property type="entry name" value="XdhC_Rossmann_dom"/>
</dbReference>
<gene>
    <name evidence="3" type="primary">xdhC</name>
    <name evidence="3" type="ORF">F4Y60_03945</name>
</gene>
<comment type="caution">
    <text evidence="3">The sequence shown here is derived from an EMBL/GenBank/DDBJ whole genome shotgun (WGS) entry which is preliminary data.</text>
</comment>
<sequence>MSMDIRDLGRAVAAHGRVARVVVASVEGSAPREPGAAMLVWPGGQSGTIGGGALEFEAAAHARNALDDGSDSLVSRSLGPALGQCCGGAVVLATEIYDETRLAGVPANTYLRRVTGQSDPPLALQRAAARNRSSGEIAQTLCQSGWLIEPIAPHLRPLWIYGAGHVGRAIVDVMAPLPGIAITWVDTGADRFPDELPVSVTRLLAANPAGAVRHAPSDAEHLVLTYSHALDLEICHQLLGHGFRATGLIGSATKWARFRSRLRSLGHSDAQISRIRCPIGDPELGKHPQAVAVGIAAEWLSESSPAVAEVEAST</sequence>
<dbReference type="InterPro" id="IPR014308">
    <property type="entry name" value="Xanthine_DH_XdhC"/>
</dbReference>
<dbReference type="AlphaFoldDB" id="A0A6B0XX52"/>
<protein>
    <submittedName>
        <fullName evidence="3">Xanthine dehydrogenase accessory protein XdhC</fullName>
    </submittedName>
</protein>
<proteinExistence type="predicted"/>
<dbReference type="PANTHER" id="PTHR30388:SF6">
    <property type="entry name" value="XANTHINE DEHYDROGENASE SUBUNIT A-RELATED"/>
    <property type="match status" value="1"/>
</dbReference>
<dbReference type="Pfam" id="PF13478">
    <property type="entry name" value="XdhC_C"/>
    <property type="match status" value="1"/>
</dbReference>